<dbReference type="RefSeq" id="WP_249737652.1">
    <property type="nucleotide sequence ID" value="NZ_JAKNCJ010000004.1"/>
</dbReference>
<evidence type="ECO:0000313" key="3">
    <source>
        <dbReference type="EMBL" id="MCL6423568.1"/>
    </source>
</evidence>
<feature type="compositionally biased region" description="Low complexity" evidence="1">
    <location>
        <begin position="229"/>
        <end position="265"/>
    </location>
</feature>
<evidence type="ECO:0000256" key="2">
    <source>
        <dbReference type="SAM" id="Phobius"/>
    </source>
</evidence>
<feature type="region of interest" description="Disordered" evidence="1">
    <location>
        <begin position="296"/>
        <end position="315"/>
    </location>
</feature>
<keyword evidence="4" id="KW-1185">Reference proteome</keyword>
<feature type="compositionally biased region" description="Low complexity" evidence="1">
    <location>
        <begin position="142"/>
        <end position="184"/>
    </location>
</feature>
<evidence type="ECO:0000256" key="1">
    <source>
        <dbReference type="SAM" id="MobiDB-lite"/>
    </source>
</evidence>
<protein>
    <submittedName>
        <fullName evidence="3">Uncharacterized protein</fullName>
    </submittedName>
</protein>
<reference evidence="3" key="1">
    <citation type="submission" date="2022-02" db="EMBL/GenBank/DDBJ databases">
        <authorList>
            <person name="Lee M."/>
            <person name="Kim S.-J."/>
            <person name="Jung M.-Y."/>
        </authorList>
    </citation>
    <scope>NUCLEOTIDE SEQUENCE</scope>
    <source>
        <strain evidence="3">JHP9</strain>
    </source>
</reference>
<feature type="compositionally biased region" description="Low complexity" evidence="1">
    <location>
        <begin position="68"/>
        <end position="80"/>
    </location>
</feature>
<name>A0ABT0R0W4_9MICO</name>
<evidence type="ECO:0000313" key="4">
    <source>
        <dbReference type="Proteomes" id="UP001203761"/>
    </source>
</evidence>
<proteinExistence type="predicted"/>
<gene>
    <name evidence="3" type="ORF">Bequi_09245</name>
</gene>
<feature type="compositionally biased region" description="Low complexity" evidence="1">
    <location>
        <begin position="322"/>
        <end position="333"/>
    </location>
</feature>
<feature type="region of interest" description="Disordered" evidence="1">
    <location>
        <begin position="322"/>
        <end position="367"/>
    </location>
</feature>
<dbReference type="Proteomes" id="UP001203761">
    <property type="component" value="Unassembled WGS sequence"/>
</dbReference>
<feature type="compositionally biased region" description="Polar residues" evidence="1">
    <location>
        <begin position="210"/>
        <end position="228"/>
    </location>
</feature>
<feature type="transmembrane region" description="Helical" evidence="2">
    <location>
        <begin position="377"/>
        <end position="397"/>
    </location>
</feature>
<comment type="caution">
    <text evidence="3">The sequence shown here is derived from an EMBL/GenBank/DDBJ whole genome shotgun (WGS) entry which is preliminary data.</text>
</comment>
<organism evidence="3 4">
    <name type="scientific">Brachybacterium equifaecis</name>
    <dbReference type="NCBI Taxonomy" id="2910770"/>
    <lineage>
        <taxon>Bacteria</taxon>
        <taxon>Bacillati</taxon>
        <taxon>Actinomycetota</taxon>
        <taxon>Actinomycetes</taxon>
        <taxon>Micrococcales</taxon>
        <taxon>Dermabacteraceae</taxon>
        <taxon>Brachybacterium</taxon>
    </lineage>
</organism>
<feature type="region of interest" description="Disordered" evidence="1">
    <location>
        <begin position="1"/>
        <end position="269"/>
    </location>
</feature>
<feature type="compositionally biased region" description="Low complexity" evidence="1">
    <location>
        <begin position="94"/>
        <end position="113"/>
    </location>
</feature>
<sequence>MSEKTAPEDSTTPEDADLAARGIESARDESDTAELPAVLDDDSSQESVSPEAETPAALDAPAIRSFDRTLGTAPAAAAPAPRRHGRRARRLAEPDSAQGAAAPAALNPADSAQPLVFGSHPPLTGSDAADSSTPDAAKDATADAATVAAAPDTAPSAQADATAAGAPAVDAPAVEDPAADAPAADGERADGSAEGIADESAAGTDAAETGSESDSSAADDPQTASPTTAEPAVPSADAAASASGAEGAPAVRGALAPPTADAPLPKVRRFGKRARVIEIDPEADAALGAAGQAGEIPRDAAAGPSDAQGAAQSTDAAVLAAEGAARSARAPEAGVDRDSDGVELGEMGVVDAPNPRPAPRFDGRVLNRPEQTRGRPLVWIVWAVIALAVIALVVLLLTGQLGGSANAASAAAGPVGEILSSIAEPTSLQTSEVTLA</sequence>
<keyword evidence="2" id="KW-1133">Transmembrane helix</keyword>
<keyword evidence="2" id="KW-0812">Transmembrane</keyword>
<keyword evidence="2" id="KW-0472">Membrane</keyword>
<dbReference type="EMBL" id="JAKNCJ010000004">
    <property type="protein sequence ID" value="MCL6423568.1"/>
    <property type="molecule type" value="Genomic_DNA"/>
</dbReference>
<accession>A0ABT0R0W4</accession>